<dbReference type="EMBL" id="JAIWYP010000003">
    <property type="protein sequence ID" value="KAH3848444.1"/>
    <property type="molecule type" value="Genomic_DNA"/>
</dbReference>
<sequence length="88" mass="10258">MHDMRNIVYITGVLKLLENVDTLYFDQLCGDADILPPFKVQHIKNVSYSSEEGRSVLPNLKRFYFRKNNIRVLDAEMRIDTPRQSGVN</sequence>
<gene>
    <name evidence="1" type="ORF">DPMN_090807</name>
</gene>
<dbReference type="AlphaFoldDB" id="A0A9D4QYN2"/>
<dbReference type="Proteomes" id="UP000828390">
    <property type="component" value="Unassembled WGS sequence"/>
</dbReference>
<comment type="caution">
    <text evidence="1">The sequence shown here is derived from an EMBL/GenBank/DDBJ whole genome shotgun (WGS) entry which is preliminary data.</text>
</comment>
<organism evidence="1 2">
    <name type="scientific">Dreissena polymorpha</name>
    <name type="common">Zebra mussel</name>
    <name type="synonym">Mytilus polymorpha</name>
    <dbReference type="NCBI Taxonomy" id="45954"/>
    <lineage>
        <taxon>Eukaryota</taxon>
        <taxon>Metazoa</taxon>
        <taxon>Spiralia</taxon>
        <taxon>Lophotrochozoa</taxon>
        <taxon>Mollusca</taxon>
        <taxon>Bivalvia</taxon>
        <taxon>Autobranchia</taxon>
        <taxon>Heteroconchia</taxon>
        <taxon>Euheterodonta</taxon>
        <taxon>Imparidentia</taxon>
        <taxon>Neoheterodontei</taxon>
        <taxon>Myida</taxon>
        <taxon>Dreissenoidea</taxon>
        <taxon>Dreissenidae</taxon>
        <taxon>Dreissena</taxon>
    </lineage>
</organism>
<name>A0A9D4QYN2_DREPO</name>
<evidence type="ECO:0000313" key="1">
    <source>
        <dbReference type="EMBL" id="KAH3848444.1"/>
    </source>
</evidence>
<protein>
    <submittedName>
        <fullName evidence="1">Uncharacterized protein</fullName>
    </submittedName>
</protein>
<evidence type="ECO:0000313" key="2">
    <source>
        <dbReference type="Proteomes" id="UP000828390"/>
    </source>
</evidence>
<keyword evidence="2" id="KW-1185">Reference proteome</keyword>
<reference evidence="1" key="1">
    <citation type="journal article" date="2019" name="bioRxiv">
        <title>The Genome of the Zebra Mussel, Dreissena polymorpha: A Resource for Invasive Species Research.</title>
        <authorList>
            <person name="McCartney M.A."/>
            <person name="Auch B."/>
            <person name="Kono T."/>
            <person name="Mallez S."/>
            <person name="Zhang Y."/>
            <person name="Obille A."/>
            <person name="Becker A."/>
            <person name="Abrahante J.E."/>
            <person name="Garbe J."/>
            <person name="Badalamenti J.P."/>
            <person name="Herman A."/>
            <person name="Mangelson H."/>
            <person name="Liachko I."/>
            <person name="Sullivan S."/>
            <person name="Sone E.D."/>
            <person name="Koren S."/>
            <person name="Silverstein K.A.T."/>
            <person name="Beckman K.B."/>
            <person name="Gohl D.M."/>
        </authorList>
    </citation>
    <scope>NUCLEOTIDE SEQUENCE</scope>
    <source>
        <strain evidence="1">Duluth1</strain>
        <tissue evidence="1">Whole animal</tissue>
    </source>
</reference>
<proteinExistence type="predicted"/>
<accession>A0A9D4QYN2</accession>
<reference evidence="1" key="2">
    <citation type="submission" date="2020-11" db="EMBL/GenBank/DDBJ databases">
        <authorList>
            <person name="McCartney M.A."/>
            <person name="Auch B."/>
            <person name="Kono T."/>
            <person name="Mallez S."/>
            <person name="Becker A."/>
            <person name="Gohl D.M."/>
            <person name="Silverstein K.A.T."/>
            <person name="Koren S."/>
            <person name="Bechman K.B."/>
            <person name="Herman A."/>
            <person name="Abrahante J.E."/>
            <person name="Garbe J."/>
        </authorList>
    </citation>
    <scope>NUCLEOTIDE SEQUENCE</scope>
    <source>
        <strain evidence="1">Duluth1</strain>
        <tissue evidence="1">Whole animal</tissue>
    </source>
</reference>